<organism evidence="2 3">
    <name type="scientific">Microbacterium immunditiarum</name>
    <dbReference type="NCBI Taxonomy" id="337480"/>
    <lineage>
        <taxon>Bacteria</taxon>
        <taxon>Bacillati</taxon>
        <taxon>Actinomycetota</taxon>
        <taxon>Actinomycetes</taxon>
        <taxon>Micrococcales</taxon>
        <taxon>Microbacteriaceae</taxon>
        <taxon>Microbacterium</taxon>
    </lineage>
</organism>
<reference evidence="2 3" key="1">
    <citation type="submission" date="2020-07" db="EMBL/GenBank/DDBJ databases">
        <title>Sequencing the genomes of 1000 actinobacteria strains.</title>
        <authorList>
            <person name="Klenk H.-P."/>
        </authorList>
    </citation>
    <scope>NUCLEOTIDE SEQUENCE [LARGE SCALE GENOMIC DNA]</scope>
    <source>
        <strain evidence="2 3">DSM 24662</strain>
    </source>
</reference>
<gene>
    <name evidence="2" type="ORF">BJ991_003503</name>
</gene>
<proteinExistence type="predicted"/>
<dbReference type="AlphaFoldDB" id="A0A7Y9KL29"/>
<feature type="domain" description="DUF7882" evidence="1">
    <location>
        <begin position="1"/>
        <end position="94"/>
    </location>
</feature>
<evidence type="ECO:0000313" key="3">
    <source>
        <dbReference type="Proteomes" id="UP000576969"/>
    </source>
</evidence>
<dbReference type="Pfam" id="PF25355">
    <property type="entry name" value="DUF7882"/>
    <property type="match status" value="1"/>
</dbReference>
<evidence type="ECO:0000313" key="2">
    <source>
        <dbReference type="EMBL" id="NYE21475.1"/>
    </source>
</evidence>
<dbReference type="InterPro" id="IPR057204">
    <property type="entry name" value="DUF7882"/>
</dbReference>
<comment type="caution">
    <text evidence="2">The sequence shown here is derived from an EMBL/GenBank/DDBJ whole genome shotgun (WGS) entry which is preliminary data.</text>
</comment>
<dbReference type="EMBL" id="JACCBV010000001">
    <property type="protein sequence ID" value="NYE21475.1"/>
    <property type="molecule type" value="Genomic_DNA"/>
</dbReference>
<sequence length="115" mass="12585">MGLLYYGADAQPIEMPDRILAHVKVVATTKLRRNESFTMTWKHPGDGPTGRTSIWMQPAIPLRFVFASSEPETLDPEYLRTLANAAAGSGGMVVEWSSDEVAAPIDIRERIAVAA</sequence>
<evidence type="ECO:0000259" key="1">
    <source>
        <dbReference type="Pfam" id="PF25355"/>
    </source>
</evidence>
<dbReference type="Proteomes" id="UP000576969">
    <property type="component" value="Unassembled WGS sequence"/>
</dbReference>
<protein>
    <recommendedName>
        <fullName evidence="1">DUF7882 domain-containing protein</fullName>
    </recommendedName>
</protein>
<accession>A0A7Y9KL29</accession>
<name>A0A7Y9KL29_9MICO</name>
<dbReference type="RefSeq" id="WP_179492129.1">
    <property type="nucleotide sequence ID" value="NZ_JACCBV010000001.1"/>
</dbReference>
<keyword evidence="3" id="KW-1185">Reference proteome</keyword>